<gene>
    <name evidence="3" type="ORF">OEZ85_002020</name>
</gene>
<dbReference type="Gene3D" id="2.10.70.10">
    <property type="entry name" value="Complement Module, domain 1"/>
    <property type="match status" value="1"/>
</dbReference>
<evidence type="ECO:0000259" key="2">
    <source>
        <dbReference type="SMART" id="SM00032"/>
    </source>
</evidence>
<dbReference type="CDD" id="cd00033">
    <property type="entry name" value="CCP"/>
    <property type="match status" value="1"/>
</dbReference>
<evidence type="ECO:0000313" key="3">
    <source>
        <dbReference type="EMBL" id="WIA15355.1"/>
    </source>
</evidence>
<feature type="domain" description="Sushi" evidence="2">
    <location>
        <begin position="16"/>
        <end position="80"/>
    </location>
</feature>
<protein>
    <recommendedName>
        <fullName evidence="2">Sushi domain-containing protein</fullName>
    </recommendedName>
</protein>
<dbReference type="InterPro" id="IPR035976">
    <property type="entry name" value="Sushi/SCR/CCP_sf"/>
</dbReference>
<accession>A0ABY8U1X4</accession>
<sequence>MARSLLGTTGCANNDLPAPPTNAQWVASGNCDPADQESNSNTECQAACLPGYTASGSFSATCSFYEGNDVWAATATSLACKRPGCTGVPGSSPLPDNAAWSCGSSIAAVGSTCTTQCAPGYRQAGSWESTCTQQGWQAPTGTGVTCSLIVPDGPCSNSPGPSTDGMPANTQWACGQATHSGTTCQAACAPGYVNVARTTRTAACLDGLWEQPTGDMTCILGTDPCRQPPPLLWLPAGGEWDCQAPVSHAAACTASCEPGYNRTGAITAWCFNGNWVQPTTSITCTPAGCPSNPKPQLDPDALWSCQLPTAHGAACTAGCNGTNAPDPTTAICDFASKIYYFNVQGLGHNMISLIEDIHSGAALTMANNVLMQRQKDFALYNPALCVLNISVQDAWISQSTSNTQRRRAASQRLVEHGGMDEVVVGVQVLLGQGFVAKTAEAVLDAAINTPSAMSYLITLGQALARDKLVSEFCISQASMSLAVSDSTGRPLGASAGRDSCLVQLMPNTPANSSAGIISAQHSSSKSKVTVCGGVNTLYATFKYIATSSAEGNSILAARITGSNTTACSVTPAVLPGNATGTVVTVTCQKDDGSAFTEAATAELLLTANFTCSGAQSITASTTNITTAPRPTITVRLGRQPQPGCGGKPAVAVFRYKVNGMLIGQDFEVAAQVGPACTTKVTYHPSKANGIVIVTCSGAFVPGVPVPVELNMTASPEGCGNIQGSAKANVSVLCCTTGSSYAKADSSSSSSSSKPTCFQHSRPGATGEQCAKAVTASGYSNQGPGSGKLFLAQKSNSCSDAVEVGSVNVSCPDGAAANKVHFKIATPAAFRSSERRYFVSCAAPTSSPTCPGSPRWVSVRAKSGQPGLPEGYNSTVIDGVSTVEFNVTAGCSCSSVYHGIVDFASYRNLPLSACGK</sequence>
<dbReference type="SMART" id="SM00032">
    <property type="entry name" value="CCP"/>
    <property type="match status" value="4"/>
</dbReference>
<name>A0ABY8U1X4_TETOB</name>
<feature type="domain" description="Sushi" evidence="2">
    <location>
        <begin position="85"/>
        <end position="143"/>
    </location>
</feature>
<dbReference type="EMBL" id="CP126213">
    <property type="protein sequence ID" value="WIA15355.1"/>
    <property type="molecule type" value="Genomic_DNA"/>
</dbReference>
<keyword evidence="1" id="KW-1015">Disulfide bond</keyword>
<dbReference type="Proteomes" id="UP001244341">
    <property type="component" value="Chromosome 6b"/>
</dbReference>
<proteinExistence type="predicted"/>
<reference evidence="3 4" key="1">
    <citation type="submission" date="2023-05" db="EMBL/GenBank/DDBJ databases">
        <title>A 100% complete, gapless, phased diploid assembly of the Scenedesmus obliquus UTEX 3031 genome.</title>
        <authorList>
            <person name="Biondi T.C."/>
            <person name="Hanschen E.R."/>
            <person name="Kwon T."/>
            <person name="Eng W."/>
            <person name="Kruse C.P.S."/>
            <person name="Koehler S.I."/>
            <person name="Kunde Y."/>
            <person name="Gleasner C.D."/>
            <person name="You Mak K.T."/>
            <person name="Polle J."/>
            <person name="Hovde B.T."/>
            <person name="Starkenburg S.R."/>
        </authorList>
    </citation>
    <scope>NUCLEOTIDE SEQUENCE [LARGE SCALE GENOMIC DNA]</scope>
    <source>
        <strain evidence="3 4">DOE0152z</strain>
    </source>
</reference>
<keyword evidence="4" id="KW-1185">Reference proteome</keyword>
<organism evidence="3 4">
    <name type="scientific">Tetradesmus obliquus</name>
    <name type="common">Green alga</name>
    <name type="synonym">Acutodesmus obliquus</name>
    <dbReference type="NCBI Taxonomy" id="3088"/>
    <lineage>
        <taxon>Eukaryota</taxon>
        <taxon>Viridiplantae</taxon>
        <taxon>Chlorophyta</taxon>
        <taxon>core chlorophytes</taxon>
        <taxon>Chlorophyceae</taxon>
        <taxon>CS clade</taxon>
        <taxon>Sphaeropleales</taxon>
        <taxon>Scenedesmaceae</taxon>
        <taxon>Tetradesmus</taxon>
    </lineage>
</organism>
<feature type="domain" description="Sushi" evidence="2">
    <location>
        <begin position="155"/>
        <end position="218"/>
    </location>
</feature>
<dbReference type="Pfam" id="PF00084">
    <property type="entry name" value="Sushi"/>
    <property type="match status" value="1"/>
</dbReference>
<evidence type="ECO:0000256" key="1">
    <source>
        <dbReference type="ARBA" id="ARBA00023157"/>
    </source>
</evidence>
<dbReference type="InterPro" id="IPR000436">
    <property type="entry name" value="Sushi_SCR_CCP_dom"/>
</dbReference>
<evidence type="ECO:0000313" key="4">
    <source>
        <dbReference type="Proteomes" id="UP001244341"/>
    </source>
</evidence>
<dbReference type="SUPFAM" id="SSF57535">
    <property type="entry name" value="Complement control module/SCR domain"/>
    <property type="match status" value="1"/>
</dbReference>
<feature type="domain" description="Sushi" evidence="2">
    <location>
        <begin position="225"/>
        <end position="284"/>
    </location>
</feature>